<organism evidence="1 2">
    <name type="scientific">Aphis glycines</name>
    <name type="common">Soybean aphid</name>
    <dbReference type="NCBI Taxonomy" id="307491"/>
    <lineage>
        <taxon>Eukaryota</taxon>
        <taxon>Metazoa</taxon>
        <taxon>Ecdysozoa</taxon>
        <taxon>Arthropoda</taxon>
        <taxon>Hexapoda</taxon>
        <taxon>Insecta</taxon>
        <taxon>Pterygota</taxon>
        <taxon>Neoptera</taxon>
        <taxon>Paraneoptera</taxon>
        <taxon>Hemiptera</taxon>
        <taxon>Sternorrhyncha</taxon>
        <taxon>Aphidomorpha</taxon>
        <taxon>Aphidoidea</taxon>
        <taxon>Aphididae</taxon>
        <taxon>Aphidini</taxon>
        <taxon>Aphis</taxon>
        <taxon>Aphis</taxon>
    </lineage>
</organism>
<protein>
    <submittedName>
        <fullName evidence="1">Uncharacterized protein</fullName>
    </submittedName>
</protein>
<proteinExistence type="predicted"/>
<sequence>MPKFFRLKTSADKFKMAFLSSLKQQTNVTNASIADLKLNEAYIVTTMKEVDTKFGTSIVCALRNSDTDGIINVFLPKSISLSVEEIAAYKPRLFRSEKKLKIPKMNNELFHTLNLRVRHINARKFKPRDDFDGAIITALVVCFLHFESYHNDNLNICAYDLKTDAAPLKKVNDYDSITPCHASQTITTPVLSSIKPPETFSVEMLPNSTDSLI</sequence>
<gene>
    <name evidence="1" type="ORF">AGLY_002203</name>
</gene>
<dbReference type="OrthoDB" id="6627271at2759"/>
<accession>A0A6G0U389</accession>
<dbReference type="EMBL" id="VYZN01000008">
    <property type="protein sequence ID" value="KAE9543403.1"/>
    <property type="molecule type" value="Genomic_DNA"/>
</dbReference>
<dbReference type="AlphaFoldDB" id="A0A6G0U389"/>
<name>A0A6G0U389_APHGL</name>
<keyword evidence="2" id="KW-1185">Reference proteome</keyword>
<comment type="caution">
    <text evidence="1">The sequence shown here is derived from an EMBL/GenBank/DDBJ whole genome shotgun (WGS) entry which is preliminary data.</text>
</comment>
<dbReference type="Proteomes" id="UP000475862">
    <property type="component" value="Unassembled WGS sequence"/>
</dbReference>
<evidence type="ECO:0000313" key="2">
    <source>
        <dbReference type="Proteomes" id="UP000475862"/>
    </source>
</evidence>
<evidence type="ECO:0000313" key="1">
    <source>
        <dbReference type="EMBL" id="KAE9543403.1"/>
    </source>
</evidence>
<reference evidence="1 2" key="1">
    <citation type="submission" date="2019-08" db="EMBL/GenBank/DDBJ databases">
        <title>The genome of the soybean aphid Biotype 1, its phylome, world population structure and adaptation to the North American continent.</title>
        <authorList>
            <person name="Giordano R."/>
            <person name="Donthu R.K."/>
            <person name="Hernandez A.G."/>
            <person name="Wright C.L."/>
            <person name="Zimin A.V."/>
        </authorList>
    </citation>
    <scope>NUCLEOTIDE SEQUENCE [LARGE SCALE GENOMIC DNA]</scope>
    <source>
        <tissue evidence="1">Whole aphids</tissue>
    </source>
</reference>